<gene>
    <name evidence="2" type="ORF">H9717_08275</name>
</gene>
<feature type="transmembrane region" description="Helical" evidence="1">
    <location>
        <begin position="484"/>
        <end position="504"/>
    </location>
</feature>
<feature type="transmembrane region" description="Helical" evidence="1">
    <location>
        <begin position="20"/>
        <end position="38"/>
    </location>
</feature>
<dbReference type="EMBL" id="DWYY01000089">
    <property type="protein sequence ID" value="HJA93090.1"/>
    <property type="molecule type" value="Genomic_DNA"/>
</dbReference>
<feature type="transmembrane region" description="Helical" evidence="1">
    <location>
        <begin position="240"/>
        <end position="259"/>
    </location>
</feature>
<feature type="transmembrane region" description="Helical" evidence="1">
    <location>
        <begin position="202"/>
        <end position="220"/>
    </location>
</feature>
<sequence length="709" mass="78534">MGQILQENGRKGKRGGKECFFRKLAVLAAAVFLFEIFIGNYSSVRSLFFQKTDLTDRMELTWGEAEEGSAAVTSAAGSTADRLTVVIDGLDMRIDNLYFNLEMPANEAISISISLTDEGNRYLYPLPEMEAVGRYPSSLYTNLYPYGKVHSLTIELEPAEGGGLVLSDGAESGKSAESGDFSGQGSFALLGLEANVFRPFDLVLPRMLLLFGIGAFCLFMRENSGVFCVRFDPESRRQNLITAGCLVLFFLFGLMLVLADQACVESPWEHQQQYRQLASAILEGHVWVGRQPELMELENPYDTSYLLAGNIPYLADYAYYEGNYYVYFGIVPELLFYLPCLAVTGKSFPNFLAVYFCFSGFALSVFGLYREAVRRWFSGIPYVFYLTAAGVTLTFGSFIYLTARPDMYHVPLMAANMFTAAGIWLWLCGLNRERGRKLLFGAGSACMALVAGCRPQMLAFSVIALPLFWGRFFGGNGQKKREKALEAAVLLVPYAIVAAGIMYYNALRFSSPFDFGAAYSLTNNDMTHRGTNLSRILYGLCAFFFLPARYEAKFPFLMTNGLENEYMGKMVSEFLFGGILASQSVCWCLALFPVCRRKISGGKELSGILMCALGASLVIGAFDANAAGILQRYTADAALGIALASCLMMLFLFHSARGVSFRYGLIFLRAALLQHALYAFLIVFASGDSVNLKNYGRILYYGAKRLFQM</sequence>
<organism evidence="2 3">
    <name type="scientific">Candidatus Eisenbergiella merdipullorum</name>
    <dbReference type="NCBI Taxonomy" id="2838553"/>
    <lineage>
        <taxon>Bacteria</taxon>
        <taxon>Bacillati</taxon>
        <taxon>Bacillota</taxon>
        <taxon>Clostridia</taxon>
        <taxon>Lachnospirales</taxon>
        <taxon>Lachnospiraceae</taxon>
        <taxon>Eisenbergiella</taxon>
    </lineage>
</organism>
<dbReference type="Proteomes" id="UP000886858">
    <property type="component" value="Unassembled WGS sequence"/>
</dbReference>
<feature type="transmembrane region" description="Helical" evidence="1">
    <location>
        <begin position="382"/>
        <end position="401"/>
    </location>
</feature>
<feature type="transmembrane region" description="Helical" evidence="1">
    <location>
        <begin position="439"/>
        <end position="472"/>
    </location>
</feature>
<name>A0A9D2L162_9FIRM</name>
<reference evidence="2" key="1">
    <citation type="journal article" date="2021" name="PeerJ">
        <title>Extensive microbial diversity within the chicken gut microbiome revealed by metagenomics and culture.</title>
        <authorList>
            <person name="Gilroy R."/>
            <person name="Ravi A."/>
            <person name="Getino M."/>
            <person name="Pursley I."/>
            <person name="Horton D.L."/>
            <person name="Alikhan N.F."/>
            <person name="Baker D."/>
            <person name="Gharbi K."/>
            <person name="Hall N."/>
            <person name="Watson M."/>
            <person name="Adriaenssens E.M."/>
            <person name="Foster-Nyarko E."/>
            <person name="Jarju S."/>
            <person name="Secka A."/>
            <person name="Antonio M."/>
            <person name="Oren A."/>
            <person name="Chaudhuri R.R."/>
            <person name="La Ragione R."/>
            <person name="Hildebrand F."/>
            <person name="Pallen M.J."/>
        </authorList>
    </citation>
    <scope>NUCLEOTIDE SEQUENCE</scope>
    <source>
        <strain evidence="2">CHK179-7159</strain>
    </source>
</reference>
<feature type="transmembrane region" description="Helical" evidence="1">
    <location>
        <begin position="665"/>
        <end position="685"/>
    </location>
</feature>
<keyword evidence="1" id="KW-0812">Transmembrane</keyword>
<feature type="transmembrane region" description="Helical" evidence="1">
    <location>
        <begin position="607"/>
        <end position="627"/>
    </location>
</feature>
<comment type="caution">
    <text evidence="2">The sequence shown here is derived from an EMBL/GenBank/DDBJ whole genome shotgun (WGS) entry which is preliminary data.</text>
</comment>
<evidence type="ECO:0000313" key="2">
    <source>
        <dbReference type="EMBL" id="HJA93090.1"/>
    </source>
</evidence>
<reference evidence="2" key="2">
    <citation type="submission" date="2021-04" db="EMBL/GenBank/DDBJ databases">
        <authorList>
            <person name="Gilroy R."/>
        </authorList>
    </citation>
    <scope>NUCLEOTIDE SEQUENCE</scope>
    <source>
        <strain evidence="2">CHK179-7159</strain>
    </source>
</reference>
<keyword evidence="1" id="KW-1133">Transmembrane helix</keyword>
<evidence type="ECO:0000256" key="1">
    <source>
        <dbReference type="SAM" id="Phobius"/>
    </source>
</evidence>
<keyword evidence="1" id="KW-0472">Membrane</keyword>
<feature type="transmembrane region" description="Helical" evidence="1">
    <location>
        <begin position="633"/>
        <end position="653"/>
    </location>
</feature>
<feature type="transmembrane region" description="Helical" evidence="1">
    <location>
        <begin position="574"/>
        <end position="595"/>
    </location>
</feature>
<accession>A0A9D2L162</accession>
<feature type="transmembrane region" description="Helical" evidence="1">
    <location>
        <begin position="351"/>
        <end position="370"/>
    </location>
</feature>
<proteinExistence type="predicted"/>
<protein>
    <submittedName>
        <fullName evidence="2">Uncharacterized protein</fullName>
    </submittedName>
</protein>
<evidence type="ECO:0000313" key="3">
    <source>
        <dbReference type="Proteomes" id="UP000886858"/>
    </source>
</evidence>
<dbReference type="AlphaFoldDB" id="A0A9D2L162"/>
<feature type="transmembrane region" description="Helical" evidence="1">
    <location>
        <begin position="408"/>
        <end position="427"/>
    </location>
</feature>